<feature type="domain" description="O-GlcNAc transferase C-terminal" evidence="9">
    <location>
        <begin position="256"/>
        <end position="419"/>
    </location>
</feature>
<dbReference type="Proteomes" id="UP001606099">
    <property type="component" value="Unassembled WGS sequence"/>
</dbReference>
<dbReference type="EC" id="2.4.1.255" evidence="3"/>
<keyword evidence="11" id="KW-1185">Reference proteome</keyword>
<evidence type="ECO:0000313" key="10">
    <source>
        <dbReference type="EMBL" id="MFG6449683.1"/>
    </source>
</evidence>
<keyword evidence="7 8" id="KW-0802">TPR repeat</keyword>
<feature type="domain" description="O-GlcNAc transferase C-terminal" evidence="9">
    <location>
        <begin position="427"/>
        <end position="611"/>
    </location>
</feature>
<keyword evidence="6" id="KW-0677">Repeat</keyword>
<dbReference type="Gene3D" id="1.25.40.10">
    <property type="entry name" value="Tetratricopeptide repeat domain"/>
    <property type="match status" value="2"/>
</dbReference>
<evidence type="ECO:0000256" key="7">
    <source>
        <dbReference type="ARBA" id="ARBA00022803"/>
    </source>
</evidence>
<dbReference type="Gene3D" id="3.40.50.2000">
    <property type="entry name" value="Glycogen Phosphorylase B"/>
    <property type="match status" value="1"/>
</dbReference>
<evidence type="ECO:0000256" key="5">
    <source>
        <dbReference type="ARBA" id="ARBA00022679"/>
    </source>
</evidence>
<reference evidence="10 11" key="1">
    <citation type="submission" date="2024-08" db="EMBL/GenBank/DDBJ databases">
        <authorList>
            <person name="Lu H."/>
        </authorList>
    </citation>
    <scope>NUCLEOTIDE SEQUENCE [LARGE SCALE GENOMIC DNA]</scope>
    <source>
        <strain evidence="10 11">BYS180W</strain>
    </source>
</reference>
<accession>A0ABW7FZ92</accession>
<evidence type="ECO:0000256" key="8">
    <source>
        <dbReference type="PROSITE-ProRule" id="PRU00339"/>
    </source>
</evidence>
<dbReference type="Gene3D" id="3.40.50.11380">
    <property type="match status" value="1"/>
</dbReference>
<protein>
    <recommendedName>
        <fullName evidence="3">protein O-GlcNAc transferase</fullName>
        <ecNumber evidence="3">2.4.1.255</ecNumber>
    </recommendedName>
</protein>
<dbReference type="EMBL" id="JBIGHZ010000006">
    <property type="protein sequence ID" value="MFG6449683.1"/>
    <property type="molecule type" value="Genomic_DNA"/>
</dbReference>
<comment type="caution">
    <text evidence="10">The sequence shown here is derived from an EMBL/GenBank/DDBJ whole genome shotgun (WGS) entry which is preliminary data.</text>
</comment>
<comment type="pathway">
    <text evidence="1">Protein modification; protein glycosylation.</text>
</comment>
<organism evidence="10 11">
    <name type="scientific">Roseateles rivi</name>
    <dbReference type="NCBI Taxonomy" id="3299028"/>
    <lineage>
        <taxon>Bacteria</taxon>
        <taxon>Pseudomonadati</taxon>
        <taxon>Pseudomonadota</taxon>
        <taxon>Betaproteobacteria</taxon>
        <taxon>Burkholderiales</taxon>
        <taxon>Sphaerotilaceae</taxon>
        <taxon>Roseateles</taxon>
    </lineage>
</organism>
<dbReference type="Pfam" id="PF13432">
    <property type="entry name" value="TPR_16"/>
    <property type="match status" value="1"/>
</dbReference>
<evidence type="ECO:0000256" key="6">
    <source>
        <dbReference type="ARBA" id="ARBA00022737"/>
    </source>
</evidence>
<evidence type="ECO:0000256" key="3">
    <source>
        <dbReference type="ARBA" id="ARBA00011970"/>
    </source>
</evidence>
<sequence>MDIATPSPQTLSVPAAQSAMLEQWLGQARSGGMSLGELMGAAQELQLRGLLDAAVQLYEAWLLTHSSPARVVALYNLGTVLGQLHQAERAEAVYREALALKPDFAQARLNLGHQLENLKRPEQALQEWGEVADERSPQDPMGSDALELRLHAINNMARLLEQQRRYPEAEARMVQSLQLKAAQGDVLQHYVHIRQKQCEWPVYQSVGAVTPNQMLVNTSLLATLSASDDPAVQLLAAQRFVYEKVLAYKGPALHEVASVLQPRTGRIRIGYLSGDLCMHAVGLLTAELYALHDRERFEVHAFCWSKEDGTPLRARLLQSFDKVWRIGALDDRQAAEQIARAGIDVLVDLQGLTNGARPNILAYRPAPVQVSYLGLPATSLLPGVDWIIADRYVMPEQYLPYCSEKPIYLPHCYQVSDRQREVGAEPTRAQYGLPEDAFVYCSFNNNHKMTPEVFGSWMRILAAVPGSVLWLLADNDWARENLRQQAQAAGVDAQRLIFAPRVAPPDYLARFALPDLVLDTFPYNAGTTASDCLWMGTPILTRSGRSYISRMCGSLLTAVGLPDLITHSLAEYEQRAIQIGLTPARAASYKRYLREHGRSSALFDIPQIVHAMEQEFERLALAARGVAS</sequence>
<evidence type="ECO:0000259" key="9">
    <source>
        <dbReference type="Pfam" id="PF13844"/>
    </source>
</evidence>
<evidence type="ECO:0000256" key="2">
    <source>
        <dbReference type="ARBA" id="ARBA00005386"/>
    </source>
</evidence>
<evidence type="ECO:0000313" key="11">
    <source>
        <dbReference type="Proteomes" id="UP001606099"/>
    </source>
</evidence>
<keyword evidence="4" id="KW-0328">Glycosyltransferase</keyword>
<feature type="repeat" description="TPR" evidence="8">
    <location>
        <begin position="71"/>
        <end position="104"/>
    </location>
</feature>
<evidence type="ECO:0000256" key="1">
    <source>
        <dbReference type="ARBA" id="ARBA00004922"/>
    </source>
</evidence>
<dbReference type="SMART" id="SM00028">
    <property type="entry name" value="TPR"/>
    <property type="match status" value="3"/>
</dbReference>
<dbReference type="PROSITE" id="PS50005">
    <property type="entry name" value="TPR"/>
    <property type="match status" value="1"/>
</dbReference>
<evidence type="ECO:0000256" key="4">
    <source>
        <dbReference type="ARBA" id="ARBA00022676"/>
    </source>
</evidence>
<comment type="similarity">
    <text evidence="2">Belongs to the glycosyltransferase 41 family. O-GlcNAc transferase subfamily.</text>
</comment>
<dbReference type="InterPro" id="IPR011990">
    <property type="entry name" value="TPR-like_helical_dom_sf"/>
</dbReference>
<dbReference type="Pfam" id="PF13844">
    <property type="entry name" value="Glyco_transf_41"/>
    <property type="match status" value="2"/>
</dbReference>
<dbReference type="InterPro" id="IPR029489">
    <property type="entry name" value="OGT/SEC/SPY_C"/>
</dbReference>
<dbReference type="SUPFAM" id="SSF53756">
    <property type="entry name" value="UDP-Glycosyltransferase/glycogen phosphorylase"/>
    <property type="match status" value="1"/>
</dbReference>
<name>A0ABW7FZ92_9BURK</name>
<dbReference type="RefSeq" id="WP_394463141.1">
    <property type="nucleotide sequence ID" value="NZ_JBIGHZ010000006.1"/>
</dbReference>
<dbReference type="InterPro" id="IPR019734">
    <property type="entry name" value="TPR_rpt"/>
</dbReference>
<dbReference type="PANTHER" id="PTHR44998">
    <property type="match status" value="1"/>
</dbReference>
<keyword evidence="5" id="KW-0808">Transferase</keyword>
<proteinExistence type="inferred from homology"/>
<dbReference type="SUPFAM" id="SSF48452">
    <property type="entry name" value="TPR-like"/>
    <property type="match status" value="1"/>
</dbReference>
<gene>
    <name evidence="10" type="ORF">ACG0Z6_15775</name>
</gene>
<dbReference type="PANTHER" id="PTHR44998:SF1">
    <property type="entry name" value="UDP-N-ACETYLGLUCOSAMINE--PEPTIDE N-ACETYLGLUCOSAMINYLTRANSFERASE 110 KDA SUBUNIT"/>
    <property type="match status" value="1"/>
</dbReference>